<reference evidence="4 5" key="1">
    <citation type="journal article" date="2014" name="Int. J. Syst. Evol. Microbiol.">
        <title>Complete genome sequence of Corynebacterium casei LMG S-19264T (=DSM 44701T), isolated from a smear-ripened cheese.</title>
        <authorList>
            <consortium name="US DOE Joint Genome Institute (JGI-PGF)"/>
            <person name="Walter F."/>
            <person name="Albersmeier A."/>
            <person name="Kalinowski J."/>
            <person name="Ruckert C."/>
        </authorList>
    </citation>
    <scope>NUCLEOTIDE SEQUENCE [LARGE SCALE GENOMIC DNA]</scope>
    <source>
        <strain evidence="4 5">CCM 8669</strain>
    </source>
</reference>
<feature type="domain" description="DUF4190" evidence="3">
    <location>
        <begin position="91"/>
        <end position="157"/>
    </location>
</feature>
<dbReference type="Proteomes" id="UP000600171">
    <property type="component" value="Unassembled WGS sequence"/>
</dbReference>
<evidence type="ECO:0000313" key="5">
    <source>
        <dbReference type="Proteomes" id="UP000600171"/>
    </source>
</evidence>
<proteinExistence type="predicted"/>
<keyword evidence="2" id="KW-0812">Transmembrane</keyword>
<name>A0A917MRC6_9MICC</name>
<keyword evidence="2" id="KW-1133">Transmembrane helix</keyword>
<evidence type="ECO:0000259" key="3">
    <source>
        <dbReference type="Pfam" id="PF13828"/>
    </source>
</evidence>
<feature type="transmembrane region" description="Helical" evidence="2">
    <location>
        <begin position="140"/>
        <end position="165"/>
    </location>
</feature>
<organism evidence="4 5">
    <name type="scientific">Rothia aerolata</name>
    <dbReference type="NCBI Taxonomy" id="1812262"/>
    <lineage>
        <taxon>Bacteria</taxon>
        <taxon>Bacillati</taxon>
        <taxon>Actinomycetota</taxon>
        <taxon>Actinomycetes</taxon>
        <taxon>Micrococcales</taxon>
        <taxon>Micrococcaceae</taxon>
        <taxon>Rothia</taxon>
    </lineage>
</organism>
<feature type="transmembrane region" description="Helical" evidence="2">
    <location>
        <begin position="96"/>
        <end position="128"/>
    </location>
</feature>
<evidence type="ECO:0000256" key="2">
    <source>
        <dbReference type="SAM" id="Phobius"/>
    </source>
</evidence>
<feature type="compositionally biased region" description="Low complexity" evidence="1">
    <location>
        <begin position="56"/>
        <end position="68"/>
    </location>
</feature>
<feature type="compositionally biased region" description="Polar residues" evidence="1">
    <location>
        <begin position="1"/>
        <end position="55"/>
    </location>
</feature>
<protein>
    <recommendedName>
        <fullName evidence="3">DUF4190 domain-containing protein</fullName>
    </recommendedName>
</protein>
<evidence type="ECO:0000256" key="1">
    <source>
        <dbReference type="SAM" id="MobiDB-lite"/>
    </source>
</evidence>
<keyword evidence="5" id="KW-1185">Reference proteome</keyword>
<dbReference type="EMBL" id="BMDC01000001">
    <property type="protein sequence ID" value="GGH59384.1"/>
    <property type="molecule type" value="Genomic_DNA"/>
</dbReference>
<dbReference type="RefSeq" id="WP_188358881.1">
    <property type="nucleotide sequence ID" value="NZ_BMDC01000001.1"/>
</dbReference>
<feature type="region of interest" description="Disordered" evidence="1">
    <location>
        <begin position="1"/>
        <end position="68"/>
    </location>
</feature>
<evidence type="ECO:0000313" key="4">
    <source>
        <dbReference type="EMBL" id="GGH59384.1"/>
    </source>
</evidence>
<dbReference type="Pfam" id="PF13828">
    <property type="entry name" value="DUF4190"/>
    <property type="match status" value="1"/>
</dbReference>
<sequence>MSENGSWNKGSGSVPENSSDTYVPGQYSNDQQGSYQYDSNQYGSTQYSQQGNADNQYQSQPYQQQPAPYSSYNQYGQPGYVNGQKPAGHGLGIASLVLGIVAILTCWLLGLGTLAGIVGAILGIIALVKLGKTPGAKKGMAITGLVLSIIGTLLGAAFLLFTIFFGGLAMDGLQECGDLMNDQAAYEQCLDDWANNGIFSEEESGARNA</sequence>
<accession>A0A917MRC6</accession>
<dbReference type="InterPro" id="IPR025241">
    <property type="entry name" value="DUF4190"/>
</dbReference>
<keyword evidence="2" id="KW-0472">Membrane</keyword>
<comment type="caution">
    <text evidence="4">The sequence shown here is derived from an EMBL/GenBank/DDBJ whole genome shotgun (WGS) entry which is preliminary data.</text>
</comment>
<dbReference type="AlphaFoldDB" id="A0A917MRC6"/>
<gene>
    <name evidence="4" type="ORF">GCM10007359_06520</name>
</gene>